<dbReference type="Proteomes" id="UP000277007">
    <property type="component" value="Unassembled WGS sequence"/>
</dbReference>
<dbReference type="SUPFAM" id="SSF53850">
    <property type="entry name" value="Periplasmic binding protein-like II"/>
    <property type="match status" value="1"/>
</dbReference>
<dbReference type="EMBL" id="RXMA01000001">
    <property type="protein sequence ID" value="RTR24548.1"/>
    <property type="molecule type" value="Genomic_DNA"/>
</dbReference>
<dbReference type="PROSITE" id="PS51318">
    <property type="entry name" value="TAT"/>
    <property type="match status" value="1"/>
</dbReference>
<dbReference type="GO" id="GO:0042597">
    <property type="term" value="C:periplasmic space"/>
    <property type="evidence" value="ECO:0007669"/>
    <property type="project" value="UniProtKB-SubCell"/>
</dbReference>
<dbReference type="OrthoDB" id="9815602at2"/>
<dbReference type="InterPro" id="IPR015168">
    <property type="entry name" value="SsuA/THI5"/>
</dbReference>
<name>A0A3S0K8A8_9PROT</name>
<comment type="similarity">
    <text evidence="2">Belongs to the bacterial solute-binding protein SsuA/TauA family.</text>
</comment>
<evidence type="ECO:0000256" key="2">
    <source>
        <dbReference type="ARBA" id="ARBA00010742"/>
    </source>
</evidence>
<proteinExistence type="inferred from homology"/>
<dbReference type="Gene3D" id="3.40.190.10">
    <property type="entry name" value="Periplasmic binding protein-like II"/>
    <property type="match status" value="2"/>
</dbReference>
<reference evidence="6 7" key="1">
    <citation type="submission" date="2018-12" db="EMBL/GenBank/DDBJ databases">
        <authorList>
            <person name="Yang Y."/>
        </authorList>
    </citation>
    <scope>NUCLEOTIDE SEQUENCE [LARGE SCALE GENOMIC DNA]</scope>
    <source>
        <strain evidence="6 7">L-25-5w-1</strain>
    </source>
</reference>
<dbReference type="AlphaFoldDB" id="A0A3S0K8A8"/>
<gene>
    <name evidence="6" type="ORF">EJ903_01975</name>
</gene>
<comment type="subcellular location">
    <subcellularLocation>
        <location evidence="1">Periplasm</location>
    </subcellularLocation>
</comment>
<keyword evidence="7" id="KW-1185">Reference proteome</keyword>
<dbReference type="Pfam" id="PF09084">
    <property type="entry name" value="NMT1"/>
    <property type="match status" value="1"/>
</dbReference>
<keyword evidence="3 4" id="KW-0732">Signal</keyword>
<evidence type="ECO:0000256" key="1">
    <source>
        <dbReference type="ARBA" id="ARBA00004418"/>
    </source>
</evidence>
<comment type="caution">
    <text evidence="6">The sequence shown here is derived from an EMBL/GenBank/DDBJ whole genome shotgun (WGS) entry which is preliminary data.</text>
</comment>
<dbReference type="SMART" id="SM00062">
    <property type="entry name" value="PBPb"/>
    <property type="match status" value="1"/>
</dbReference>
<dbReference type="PANTHER" id="PTHR30024:SF47">
    <property type="entry name" value="TAURINE-BINDING PERIPLASMIC PROTEIN"/>
    <property type="match status" value="1"/>
</dbReference>
<evidence type="ECO:0000313" key="7">
    <source>
        <dbReference type="Proteomes" id="UP000277007"/>
    </source>
</evidence>
<evidence type="ECO:0000256" key="4">
    <source>
        <dbReference type="SAM" id="SignalP"/>
    </source>
</evidence>
<dbReference type="RefSeq" id="WP_126611564.1">
    <property type="nucleotide sequence ID" value="NZ_JBHUCY010000008.1"/>
</dbReference>
<accession>A0A3S0K8A8</accession>
<dbReference type="PANTHER" id="PTHR30024">
    <property type="entry name" value="ALIPHATIC SULFONATES-BINDING PROTEIN-RELATED"/>
    <property type="match status" value="1"/>
</dbReference>
<protein>
    <submittedName>
        <fullName evidence="6">Transporter substrate-binding domain-containing protein</fullName>
    </submittedName>
</protein>
<evidence type="ECO:0000313" key="6">
    <source>
        <dbReference type="EMBL" id="RTR24548.1"/>
    </source>
</evidence>
<evidence type="ECO:0000256" key="3">
    <source>
        <dbReference type="ARBA" id="ARBA00022729"/>
    </source>
</evidence>
<feature type="chain" id="PRO_5018644053" evidence="4">
    <location>
        <begin position="36"/>
        <end position="346"/>
    </location>
</feature>
<dbReference type="GO" id="GO:0042918">
    <property type="term" value="P:alkanesulfonate transmembrane transport"/>
    <property type="evidence" value="ECO:0007669"/>
    <property type="project" value="TreeGrafter"/>
</dbReference>
<sequence length="346" mass="36348">MSIARWTRRTLLQRTAFAGVALAAALAVGPQPVAAQTLDKASVGVLALSSSGPIFIAKAKGYFEREGLDVTLSTFTSAQQVPVAVASGDVDFGVTGLTAGFYNLAAKGAITMIAAQSRDEPGFPLSAYVATNAAHAAGLAKPSDLKGKRIAITTVGSTFHYMIGILGQKYGFTVKDVTMVPLQDVPKMVAAFKGGQVDAILAPSTVARQLVADGAGQILGWAGDETPWQLGALFTGPKTIQTRRPVVEKFVRAYKTALAEYHAAFNVKDASGALVKGPGYDALLTIIADATKQKPEIVAAGLPYVDPNARLLIDDVVNQVRFWQSEGQVDKALDPKSILDLSFIGQ</sequence>
<organism evidence="6 7">
    <name type="scientific">Azospirillum griseum</name>
    <dbReference type="NCBI Taxonomy" id="2496639"/>
    <lineage>
        <taxon>Bacteria</taxon>
        <taxon>Pseudomonadati</taxon>
        <taxon>Pseudomonadota</taxon>
        <taxon>Alphaproteobacteria</taxon>
        <taxon>Rhodospirillales</taxon>
        <taxon>Azospirillaceae</taxon>
        <taxon>Azospirillum</taxon>
    </lineage>
</organism>
<feature type="domain" description="Solute-binding protein family 3/N-terminal" evidence="5">
    <location>
        <begin position="42"/>
        <end position="278"/>
    </location>
</feature>
<dbReference type="InterPro" id="IPR001638">
    <property type="entry name" value="Solute-binding_3/MltF_N"/>
</dbReference>
<dbReference type="InterPro" id="IPR006311">
    <property type="entry name" value="TAT_signal"/>
</dbReference>
<feature type="signal peptide" evidence="4">
    <location>
        <begin position="1"/>
        <end position="35"/>
    </location>
</feature>
<evidence type="ECO:0000259" key="5">
    <source>
        <dbReference type="SMART" id="SM00062"/>
    </source>
</evidence>